<proteinExistence type="predicted"/>
<name>A0A1H8A3E6_9BACT</name>
<evidence type="ECO:0000259" key="6">
    <source>
        <dbReference type="Pfam" id="PF02754"/>
    </source>
</evidence>
<evidence type="ECO:0000256" key="5">
    <source>
        <dbReference type="ARBA" id="ARBA00023014"/>
    </source>
</evidence>
<dbReference type="GO" id="GO:0051539">
    <property type="term" value="F:4 iron, 4 sulfur cluster binding"/>
    <property type="evidence" value="ECO:0007669"/>
    <property type="project" value="UniProtKB-KW"/>
</dbReference>
<dbReference type="GO" id="GO:0016491">
    <property type="term" value="F:oxidoreductase activity"/>
    <property type="evidence" value="ECO:0007669"/>
    <property type="project" value="UniProtKB-KW"/>
</dbReference>
<dbReference type="InterPro" id="IPR009051">
    <property type="entry name" value="Helical_ferredxn"/>
</dbReference>
<dbReference type="AlphaFoldDB" id="A0A1H8A3E6"/>
<dbReference type="PANTHER" id="PTHR43255">
    <property type="entry name" value="IRON-SULFUR-BINDING OXIDOREDUCTASE FADF-RELATED-RELATED"/>
    <property type="match status" value="1"/>
</dbReference>
<evidence type="ECO:0000256" key="4">
    <source>
        <dbReference type="ARBA" id="ARBA00023004"/>
    </source>
</evidence>
<dbReference type="Pfam" id="PF13183">
    <property type="entry name" value="Fer4_8"/>
    <property type="match status" value="1"/>
</dbReference>
<keyword evidence="1" id="KW-0004">4Fe-4S</keyword>
<evidence type="ECO:0000259" key="7">
    <source>
        <dbReference type="Pfam" id="PF13183"/>
    </source>
</evidence>
<organism evidence="8 9">
    <name type="scientific">Syntrophus gentianae</name>
    <dbReference type="NCBI Taxonomy" id="43775"/>
    <lineage>
        <taxon>Bacteria</taxon>
        <taxon>Pseudomonadati</taxon>
        <taxon>Thermodesulfobacteriota</taxon>
        <taxon>Syntrophia</taxon>
        <taxon>Syntrophales</taxon>
        <taxon>Syntrophaceae</taxon>
        <taxon>Syntrophus</taxon>
    </lineage>
</organism>
<dbReference type="InterPro" id="IPR004017">
    <property type="entry name" value="Cys_rich_dom"/>
</dbReference>
<evidence type="ECO:0000256" key="2">
    <source>
        <dbReference type="ARBA" id="ARBA00022723"/>
    </source>
</evidence>
<reference evidence="8 9" key="1">
    <citation type="submission" date="2016-10" db="EMBL/GenBank/DDBJ databases">
        <authorList>
            <person name="de Groot N.N."/>
        </authorList>
    </citation>
    <scope>NUCLEOTIDE SEQUENCE [LARGE SCALE GENOMIC DNA]</scope>
    <source>
        <strain evidence="8 9">DSM 8423</strain>
    </source>
</reference>
<dbReference type="Pfam" id="PF02754">
    <property type="entry name" value="CCG"/>
    <property type="match status" value="2"/>
</dbReference>
<keyword evidence="2" id="KW-0479">Metal-binding</keyword>
<dbReference type="Proteomes" id="UP000198744">
    <property type="component" value="Unassembled WGS sequence"/>
</dbReference>
<dbReference type="RefSeq" id="WP_093884483.1">
    <property type="nucleotide sequence ID" value="NZ_FOBS01000030.1"/>
</dbReference>
<accession>A0A1H8A3E6</accession>
<dbReference type="PROSITE" id="PS00198">
    <property type="entry name" value="4FE4S_FER_1"/>
    <property type="match status" value="1"/>
</dbReference>
<dbReference type="PANTHER" id="PTHR43255:SF1">
    <property type="entry name" value="IRON-SULFUR-BINDING OXIDOREDUCTASE FADF-RELATED"/>
    <property type="match status" value="1"/>
</dbReference>
<dbReference type="GO" id="GO:0046872">
    <property type="term" value="F:metal ion binding"/>
    <property type="evidence" value="ECO:0007669"/>
    <property type="project" value="UniProtKB-KW"/>
</dbReference>
<feature type="domain" description="Cysteine-rich" evidence="6">
    <location>
        <begin position="246"/>
        <end position="329"/>
    </location>
</feature>
<keyword evidence="9" id="KW-1185">Reference proteome</keyword>
<evidence type="ECO:0000313" key="9">
    <source>
        <dbReference type="Proteomes" id="UP000198744"/>
    </source>
</evidence>
<dbReference type="STRING" id="43775.SAMN04489760_13019"/>
<protein>
    <submittedName>
        <fullName evidence="8">Fe-S oxidoreductase</fullName>
    </submittedName>
</protein>
<keyword evidence="3" id="KW-0560">Oxidoreductase</keyword>
<dbReference type="SUPFAM" id="SSF46548">
    <property type="entry name" value="alpha-helical ferredoxin"/>
    <property type="match status" value="1"/>
</dbReference>
<dbReference type="EMBL" id="FOBS01000030">
    <property type="protein sequence ID" value="SEM65053.1"/>
    <property type="molecule type" value="Genomic_DNA"/>
</dbReference>
<feature type="domain" description="4Fe-4S ferredoxin-type" evidence="7">
    <location>
        <begin position="29"/>
        <end position="84"/>
    </location>
</feature>
<gene>
    <name evidence="8" type="ORF">SAMN04489760_13019</name>
</gene>
<evidence type="ECO:0000256" key="1">
    <source>
        <dbReference type="ARBA" id="ARBA00022485"/>
    </source>
</evidence>
<dbReference type="Gene3D" id="1.10.1060.10">
    <property type="entry name" value="Alpha-helical ferredoxin"/>
    <property type="match status" value="1"/>
</dbReference>
<evidence type="ECO:0000256" key="3">
    <source>
        <dbReference type="ARBA" id="ARBA00023002"/>
    </source>
</evidence>
<dbReference type="OrthoDB" id="9803192at2"/>
<evidence type="ECO:0000313" key="8">
    <source>
        <dbReference type="EMBL" id="SEM65053.1"/>
    </source>
</evidence>
<dbReference type="InterPro" id="IPR017900">
    <property type="entry name" value="4Fe4S_Fe_S_CS"/>
</dbReference>
<dbReference type="InterPro" id="IPR051460">
    <property type="entry name" value="HdrC_iron-sulfur_subunit"/>
</dbReference>
<feature type="domain" description="Cysteine-rich" evidence="6">
    <location>
        <begin position="136"/>
        <end position="213"/>
    </location>
</feature>
<keyword evidence="4" id="KW-0408">Iron</keyword>
<dbReference type="InterPro" id="IPR017896">
    <property type="entry name" value="4Fe4S_Fe-S-bd"/>
</dbReference>
<sequence>MNSGNTGADPFAARELGAALSEKIKEISKGCTRCQACQKECAFLRKYGKPGEIADAYNLTENLCQAMAFECSLCRLCAAVCPAKLNPAEMFLEMRRERMRRDPRPYPEQRGLLAYEKTGNSKLFSCYALPAGCDTVFFTGCALPGTRPEQTFRIFRKMQLKVPRLGVVMDCCDKISHDLGREEHFKTMFGKMRNDLVFQGVKKVIAACPNCYRIFDEYGKGLSVMTVYEFLAEQPDSENLPGDQIIAIHDPCGLRFNERAHTAVRRLVTQGGMRIEELSHHGLRTNCCGKGGSVACLSPELAGNWGKRIKEEAKGRRILTYCAGCANSLSGLTPTSHIVDFVCDPKATLAGRAKVSKTPLTYLNRLILKWRFKKAIHAL</sequence>
<keyword evidence="5" id="KW-0411">Iron-sulfur</keyword>
<dbReference type="GO" id="GO:0005886">
    <property type="term" value="C:plasma membrane"/>
    <property type="evidence" value="ECO:0007669"/>
    <property type="project" value="TreeGrafter"/>
</dbReference>